<protein>
    <submittedName>
        <fullName evidence="1">Uncharacterized protein</fullName>
    </submittedName>
</protein>
<organism evidence="1 2">
    <name type="scientific">Dethiosulfovibrio salsuginis</name>
    <dbReference type="NCBI Taxonomy" id="561720"/>
    <lineage>
        <taxon>Bacteria</taxon>
        <taxon>Thermotogati</taxon>
        <taxon>Synergistota</taxon>
        <taxon>Synergistia</taxon>
        <taxon>Synergistales</taxon>
        <taxon>Dethiosulfovibrionaceae</taxon>
        <taxon>Dethiosulfovibrio</taxon>
    </lineage>
</organism>
<name>A0A1X7JJ76_9BACT</name>
<dbReference type="Proteomes" id="UP000193355">
    <property type="component" value="Unassembled WGS sequence"/>
</dbReference>
<proteinExistence type="predicted"/>
<reference evidence="2" key="1">
    <citation type="submission" date="2017-04" db="EMBL/GenBank/DDBJ databases">
        <authorList>
            <person name="Varghese N."/>
            <person name="Submissions S."/>
        </authorList>
    </citation>
    <scope>NUCLEOTIDE SEQUENCE [LARGE SCALE GENOMIC DNA]</scope>
    <source>
        <strain evidence="2">USBA 82</strain>
    </source>
</reference>
<evidence type="ECO:0000313" key="2">
    <source>
        <dbReference type="Proteomes" id="UP000193355"/>
    </source>
</evidence>
<keyword evidence="2" id="KW-1185">Reference proteome</keyword>
<accession>A0A1X7JJ76</accession>
<dbReference type="RefSeq" id="WP_085544469.1">
    <property type="nucleotide sequence ID" value="NZ_FXBB01000012.1"/>
</dbReference>
<dbReference type="EMBL" id="FXBB01000012">
    <property type="protein sequence ID" value="SMG27830.1"/>
    <property type="molecule type" value="Genomic_DNA"/>
</dbReference>
<evidence type="ECO:0000313" key="1">
    <source>
        <dbReference type="EMBL" id="SMG27830.1"/>
    </source>
</evidence>
<dbReference type="AlphaFoldDB" id="A0A1X7JJ76"/>
<gene>
    <name evidence="1" type="ORF">SAMN06275492_11271</name>
</gene>
<sequence>MMPEPARAGGNIEEAVRRLARARGVEVPSVGDIRKGWNTRILTYVRQLYGRSIEWHHLVGAQDYDNPDYDLYVDATIGHDRCMACKDPSRCPMEGRKVEIFQSRYHRGVCYNEDVYVAVRPARANCRDWCRWAKAEWDKQQAAKAMTVSSIDEGF</sequence>
<dbReference type="STRING" id="561720.SAMN06275492_11271"/>
<dbReference type="OrthoDB" id="9779184at2"/>